<gene>
    <name evidence="2" type="ORF">ASPCADRAFT_126457</name>
</gene>
<accession>A0A1R3RYG5</accession>
<dbReference type="VEuPathDB" id="FungiDB:ASPCADRAFT_126457"/>
<feature type="region of interest" description="Disordered" evidence="1">
    <location>
        <begin position="121"/>
        <end position="143"/>
    </location>
</feature>
<dbReference type="AlphaFoldDB" id="A0A1R3RYG5"/>
<dbReference type="OrthoDB" id="4506769at2759"/>
<reference evidence="3" key="1">
    <citation type="journal article" date="2017" name="Genome Biol.">
        <title>Comparative genomics reveals high biological diversity and specific adaptations in the industrially and medically important fungal genus Aspergillus.</title>
        <authorList>
            <person name="de Vries R.P."/>
            <person name="Riley R."/>
            <person name="Wiebenga A."/>
            <person name="Aguilar-Osorio G."/>
            <person name="Amillis S."/>
            <person name="Uchima C.A."/>
            <person name="Anderluh G."/>
            <person name="Asadollahi M."/>
            <person name="Askin M."/>
            <person name="Barry K."/>
            <person name="Battaglia E."/>
            <person name="Bayram O."/>
            <person name="Benocci T."/>
            <person name="Braus-Stromeyer S.A."/>
            <person name="Caldana C."/>
            <person name="Canovas D."/>
            <person name="Cerqueira G.C."/>
            <person name="Chen F."/>
            <person name="Chen W."/>
            <person name="Choi C."/>
            <person name="Clum A."/>
            <person name="Dos Santos R.A."/>
            <person name="Damasio A.R."/>
            <person name="Diallinas G."/>
            <person name="Emri T."/>
            <person name="Fekete E."/>
            <person name="Flipphi M."/>
            <person name="Freyberg S."/>
            <person name="Gallo A."/>
            <person name="Gournas C."/>
            <person name="Habgood R."/>
            <person name="Hainaut M."/>
            <person name="Harispe M.L."/>
            <person name="Henrissat B."/>
            <person name="Hilden K.S."/>
            <person name="Hope R."/>
            <person name="Hossain A."/>
            <person name="Karabika E."/>
            <person name="Karaffa L."/>
            <person name="Karanyi Z."/>
            <person name="Krasevec N."/>
            <person name="Kuo A."/>
            <person name="Kusch H."/>
            <person name="LaButti K."/>
            <person name="Lagendijk E.L."/>
            <person name="Lapidus A."/>
            <person name="Levasseur A."/>
            <person name="Lindquist E."/>
            <person name="Lipzen A."/>
            <person name="Logrieco A.F."/>
            <person name="MacCabe A."/>
            <person name="Maekelae M.R."/>
            <person name="Malavazi I."/>
            <person name="Melin P."/>
            <person name="Meyer V."/>
            <person name="Mielnichuk N."/>
            <person name="Miskei M."/>
            <person name="Molnar A.P."/>
            <person name="Mule G."/>
            <person name="Ngan C.Y."/>
            <person name="Orejas M."/>
            <person name="Orosz E."/>
            <person name="Ouedraogo J.P."/>
            <person name="Overkamp K.M."/>
            <person name="Park H.-S."/>
            <person name="Perrone G."/>
            <person name="Piumi F."/>
            <person name="Punt P.J."/>
            <person name="Ram A.F."/>
            <person name="Ramon A."/>
            <person name="Rauscher S."/>
            <person name="Record E."/>
            <person name="Riano-Pachon D.M."/>
            <person name="Robert V."/>
            <person name="Roehrig J."/>
            <person name="Ruller R."/>
            <person name="Salamov A."/>
            <person name="Salih N.S."/>
            <person name="Samson R.A."/>
            <person name="Sandor E."/>
            <person name="Sanguinetti M."/>
            <person name="Schuetze T."/>
            <person name="Sepcic K."/>
            <person name="Shelest E."/>
            <person name="Sherlock G."/>
            <person name="Sophianopoulou V."/>
            <person name="Squina F.M."/>
            <person name="Sun H."/>
            <person name="Susca A."/>
            <person name="Todd R.B."/>
            <person name="Tsang A."/>
            <person name="Unkles S.E."/>
            <person name="van de Wiele N."/>
            <person name="van Rossen-Uffink D."/>
            <person name="Oliveira J.V."/>
            <person name="Vesth T.C."/>
            <person name="Visser J."/>
            <person name="Yu J.-H."/>
            <person name="Zhou M."/>
            <person name="Andersen M.R."/>
            <person name="Archer D.B."/>
            <person name="Baker S.E."/>
            <person name="Benoit I."/>
            <person name="Brakhage A.A."/>
            <person name="Braus G.H."/>
            <person name="Fischer R."/>
            <person name="Frisvad J.C."/>
            <person name="Goldman G.H."/>
            <person name="Houbraken J."/>
            <person name="Oakley B."/>
            <person name="Pocsi I."/>
            <person name="Scazzocchio C."/>
            <person name="Seiboth B."/>
            <person name="vanKuyk P.A."/>
            <person name="Wortman J."/>
            <person name="Dyer P.S."/>
            <person name="Grigoriev I.V."/>
        </authorList>
    </citation>
    <scope>NUCLEOTIDE SEQUENCE [LARGE SCALE GENOMIC DNA]</scope>
    <source>
        <strain evidence="3">ITEM 5010</strain>
    </source>
</reference>
<evidence type="ECO:0000256" key="1">
    <source>
        <dbReference type="SAM" id="MobiDB-lite"/>
    </source>
</evidence>
<proteinExistence type="predicted"/>
<organism evidence="2 3">
    <name type="scientific">Aspergillus carbonarius (strain ITEM 5010)</name>
    <dbReference type="NCBI Taxonomy" id="602072"/>
    <lineage>
        <taxon>Eukaryota</taxon>
        <taxon>Fungi</taxon>
        <taxon>Dikarya</taxon>
        <taxon>Ascomycota</taxon>
        <taxon>Pezizomycotina</taxon>
        <taxon>Eurotiomycetes</taxon>
        <taxon>Eurotiomycetidae</taxon>
        <taxon>Eurotiales</taxon>
        <taxon>Aspergillaceae</taxon>
        <taxon>Aspergillus</taxon>
        <taxon>Aspergillus subgen. Circumdati</taxon>
    </lineage>
</organism>
<dbReference type="Proteomes" id="UP000188318">
    <property type="component" value="Unassembled WGS sequence"/>
</dbReference>
<evidence type="ECO:0000313" key="2">
    <source>
        <dbReference type="EMBL" id="OOF99555.1"/>
    </source>
</evidence>
<feature type="compositionally biased region" description="Basic and acidic residues" evidence="1">
    <location>
        <begin position="1"/>
        <end position="11"/>
    </location>
</feature>
<dbReference type="EMBL" id="KV907494">
    <property type="protein sequence ID" value="OOF99555.1"/>
    <property type="molecule type" value="Genomic_DNA"/>
</dbReference>
<sequence>MSERDTESTDHENDDMLESASPTVGADHATAVYDSLYLPQRGFGEPQLTFPSEEPMAPGRDVEAGSNWLQVLSGEGSSLSSNNLACDEAYPPPHDSDCIRSLATGVNRNLASSEMHLPSHEDLRLFPSNPGPSTSPRDKGFALPSTYVGSSNPFPEKETGLYPHTSGPSGLAHPMSVQRIPDELADAIVTLQRQKDQLCTHAQQRLEATMSLYDFGVLFGILSPHTELRQLLKDAYAEFCTLQSAPTPPRGGPVVD</sequence>
<protein>
    <submittedName>
        <fullName evidence="2">Uncharacterized protein</fullName>
    </submittedName>
</protein>
<keyword evidence="3" id="KW-1185">Reference proteome</keyword>
<feature type="region of interest" description="Disordered" evidence="1">
    <location>
        <begin position="1"/>
        <end position="25"/>
    </location>
</feature>
<evidence type="ECO:0000313" key="3">
    <source>
        <dbReference type="Proteomes" id="UP000188318"/>
    </source>
</evidence>
<name>A0A1R3RYG5_ASPC5</name>